<name>A0ABD5ZNI4_9EURY</name>
<proteinExistence type="predicted"/>
<comment type="caution">
    <text evidence="1">The sequence shown here is derived from an EMBL/GenBank/DDBJ whole genome shotgun (WGS) entry which is preliminary data.</text>
</comment>
<sequence length="332" mass="37869">MAGPLRFRRSNGSWNEQRVRERLLRPLDEAFGARLERPWFDPPRGYEARRLEMDNGDFALFCWDGGRAYWMGNTTTPEALWRTEKYDFTEVPYPVARWAQRELLARLELVDPWLAEYDHVAWFFLPVFLSKDGRDTTRAFFDEHAGGFPDATRDEALAFFERALASGELDEYRYTMASKLGTSRGMDVGRMAATMGEFVVAKLLVDAGLDFEPEIQLDSGHALDFRVAGGHLVEVTRPRPPARRSRADTPVAAVRETADAKTNDQLKKHPSATLFVDCSSFRDDEWATLRAERPSVAHRPTVVFRARPDGRVEGYRVGTLPFDTGDAIEWLD</sequence>
<accession>A0ABD5ZNI4</accession>
<dbReference type="InterPro" id="IPR043953">
    <property type="entry name" value="DUF5784"/>
</dbReference>
<dbReference type="GeneID" id="79266687"/>
<gene>
    <name evidence="1" type="ORF">ACFQJ4_06720</name>
</gene>
<dbReference type="Proteomes" id="UP001596398">
    <property type="component" value="Unassembled WGS sequence"/>
</dbReference>
<evidence type="ECO:0000313" key="1">
    <source>
        <dbReference type="EMBL" id="MFC7235008.1"/>
    </source>
</evidence>
<dbReference type="Pfam" id="PF19096">
    <property type="entry name" value="DUF5784"/>
    <property type="match status" value="1"/>
</dbReference>
<dbReference type="RefSeq" id="WP_276236029.1">
    <property type="nucleotide sequence ID" value="NZ_CP119802.1"/>
</dbReference>
<reference evidence="1 2" key="1">
    <citation type="journal article" date="2019" name="Int. J. Syst. Evol. Microbiol.">
        <title>The Global Catalogue of Microorganisms (GCM) 10K type strain sequencing project: providing services to taxonomists for standard genome sequencing and annotation.</title>
        <authorList>
            <consortium name="The Broad Institute Genomics Platform"/>
            <consortium name="The Broad Institute Genome Sequencing Center for Infectious Disease"/>
            <person name="Wu L."/>
            <person name="Ma J."/>
        </authorList>
    </citation>
    <scope>NUCLEOTIDE SEQUENCE [LARGE SCALE GENOMIC DNA]</scope>
    <source>
        <strain evidence="1 2">DT85</strain>
    </source>
</reference>
<protein>
    <submittedName>
        <fullName evidence="1">DUF5784 family protein</fullName>
    </submittedName>
</protein>
<keyword evidence="2" id="KW-1185">Reference proteome</keyword>
<dbReference type="EMBL" id="JBHTAP010000001">
    <property type="protein sequence ID" value="MFC7235008.1"/>
    <property type="molecule type" value="Genomic_DNA"/>
</dbReference>
<dbReference type="AlphaFoldDB" id="A0ABD5ZNI4"/>
<evidence type="ECO:0000313" key="2">
    <source>
        <dbReference type="Proteomes" id="UP001596398"/>
    </source>
</evidence>
<organism evidence="1 2">
    <name type="scientific">Halosegnis marinus</name>
    <dbReference type="NCBI Taxonomy" id="3034023"/>
    <lineage>
        <taxon>Archaea</taxon>
        <taxon>Methanobacteriati</taxon>
        <taxon>Methanobacteriota</taxon>
        <taxon>Stenosarchaea group</taxon>
        <taxon>Halobacteria</taxon>
        <taxon>Halobacteriales</taxon>
        <taxon>Natronomonadaceae</taxon>
        <taxon>Halosegnis</taxon>
    </lineage>
</organism>